<sequence length="32" mass="3509">MIAYGYVREYSVSRSTSDLESTSMACSPSSKD</sequence>
<dbReference type="AlphaFoldDB" id="A0A2H3TGT3"/>
<protein>
    <submittedName>
        <fullName evidence="1">Uncharacterized protein</fullName>
    </submittedName>
</protein>
<evidence type="ECO:0000313" key="2">
    <source>
        <dbReference type="Proteomes" id="UP000219369"/>
    </source>
</evidence>
<reference evidence="2" key="1">
    <citation type="submission" date="2016-09" db="EMBL/GenBank/DDBJ databases">
        <authorList>
            <person name="Guldener U."/>
        </authorList>
    </citation>
    <scope>NUCLEOTIDE SEQUENCE [LARGE SCALE GENOMIC DNA]</scope>
    <source>
        <strain evidence="2">V64-1</strain>
    </source>
</reference>
<proteinExistence type="predicted"/>
<dbReference type="EMBL" id="FMJY01000003">
    <property type="protein sequence ID" value="SCO82270.1"/>
    <property type="molecule type" value="Genomic_DNA"/>
</dbReference>
<evidence type="ECO:0000313" key="1">
    <source>
        <dbReference type="EMBL" id="SCO82270.1"/>
    </source>
</evidence>
<accession>A0A2H3TGT3</accession>
<organism evidence="1 2">
    <name type="scientific">Fusarium oxysporum</name>
    <name type="common">Fusarium vascular wilt</name>
    <dbReference type="NCBI Taxonomy" id="5507"/>
    <lineage>
        <taxon>Eukaryota</taxon>
        <taxon>Fungi</taxon>
        <taxon>Dikarya</taxon>
        <taxon>Ascomycota</taxon>
        <taxon>Pezizomycotina</taxon>
        <taxon>Sordariomycetes</taxon>
        <taxon>Hypocreomycetidae</taxon>
        <taxon>Hypocreales</taxon>
        <taxon>Nectriaceae</taxon>
        <taxon>Fusarium</taxon>
        <taxon>Fusarium oxysporum species complex</taxon>
    </lineage>
</organism>
<gene>
    <name evidence="1" type="ORF">FRV6_06483</name>
</gene>
<dbReference type="Proteomes" id="UP000219369">
    <property type="component" value="Unassembled WGS sequence"/>
</dbReference>
<name>A0A2H3TGT3_FUSOX</name>